<dbReference type="EMBL" id="PKUN01000012">
    <property type="protein sequence ID" value="PLX61632.1"/>
    <property type="molecule type" value="Genomic_DNA"/>
</dbReference>
<dbReference type="Gene3D" id="3.40.50.360">
    <property type="match status" value="1"/>
</dbReference>
<dbReference type="STRING" id="1111735.GCA_000428045_01772"/>
<sequence length="198" mass="22453">MKCLVVKAHPLSESLCSSLADRAVRVLEGAGHSVEVEDLYGEGFCASLTEAERRSYYTGAYSAQLVSAQIERLLVAEAIVLVFPTWWFGFPAILKGWFDRVWAPGVAYDHADEYGRIKPRLSHLRHMLAVTSLGSPWWVDRLVLRQPVKRVLKTAIVGTCAPQCRLEMLSLYKSEELTSAQVEQHWGRVERALQRWPR</sequence>
<comment type="similarity">
    <text evidence="1">Belongs to the NAD(P)H dehydrogenase (quinone) family.</text>
</comment>
<dbReference type="GO" id="GO:0003955">
    <property type="term" value="F:NAD(P)H dehydrogenase (quinone) activity"/>
    <property type="evidence" value="ECO:0007669"/>
    <property type="project" value="TreeGrafter"/>
</dbReference>
<feature type="domain" description="Flavodoxin-like fold" evidence="3">
    <location>
        <begin position="1"/>
        <end position="135"/>
    </location>
</feature>
<protein>
    <submittedName>
        <fullName evidence="4">NAD(P)H dehydrogenase</fullName>
    </submittedName>
</protein>
<reference evidence="4 5" key="1">
    <citation type="submission" date="2017-11" db="EMBL/GenBank/DDBJ databases">
        <title>Genome-resolved metagenomics identifies genetic mobility, metabolic interactions, and unexpected diversity in perchlorate-reducing communities.</title>
        <authorList>
            <person name="Barnum T.P."/>
            <person name="Figueroa I.A."/>
            <person name="Carlstrom C.I."/>
            <person name="Lucas L.N."/>
            <person name="Engelbrektson A.L."/>
            <person name="Coates J.D."/>
        </authorList>
    </citation>
    <scope>NUCLEOTIDE SEQUENCE [LARGE SCALE GENOMIC DNA]</scope>
    <source>
        <strain evidence="4">BM301</strain>
    </source>
</reference>
<evidence type="ECO:0000256" key="2">
    <source>
        <dbReference type="ARBA" id="ARBA00023002"/>
    </source>
</evidence>
<keyword evidence="2" id="KW-0560">Oxidoreductase</keyword>
<dbReference type="RefSeq" id="WP_273439187.1">
    <property type="nucleotide sequence ID" value="NZ_PKUN01000012.1"/>
</dbReference>
<name>A0A2N6CWJ0_9GAMM</name>
<gene>
    <name evidence="4" type="ORF">C0630_09965</name>
</gene>
<dbReference type="PANTHER" id="PTHR10204">
    <property type="entry name" value="NAD P H OXIDOREDUCTASE-RELATED"/>
    <property type="match status" value="1"/>
</dbReference>
<dbReference type="GO" id="GO:0005829">
    <property type="term" value="C:cytosol"/>
    <property type="evidence" value="ECO:0007669"/>
    <property type="project" value="TreeGrafter"/>
</dbReference>
<dbReference type="InterPro" id="IPR051545">
    <property type="entry name" value="NAD(P)H_dehydrogenase_qn"/>
</dbReference>
<dbReference type="Pfam" id="PF02525">
    <property type="entry name" value="Flavodoxin_2"/>
    <property type="match status" value="1"/>
</dbReference>
<accession>A0A2N6CWJ0</accession>
<dbReference type="SUPFAM" id="SSF52218">
    <property type="entry name" value="Flavoproteins"/>
    <property type="match status" value="1"/>
</dbReference>
<organism evidence="4 5">
    <name type="scientific">Sedimenticola selenatireducens</name>
    <dbReference type="NCBI Taxonomy" id="191960"/>
    <lineage>
        <taxon>Bacteria</taxon>
        <taxon>Pseudomonadati</taxon>
        <taxon>Pseudomonadota</taxon>
        <taxon>Gammaproteobacteria</taxon>
        <taxon>Chromatiales</taxon>
        <taxon>Sedimenticolaceae</taxon>
        <taxon>Sedimenticola</taxon>
    </lineage>
</organism>
<dbReference type="PANTHER" id="PTHR10204:SF34">
    <property type="entry name" value="NAD(P)H DEHYDROGENASE [QUINONE] 1 ISOFORM 1"/>
    <property type="match status" value="1"/>
</dbReference>
<evidence type="ECO:0000313" key="5">
    <source>
        <dbReference type="Proteomes" id="UP000235015"/>
    </source>
</evidence>
<dbReference type="Proteomes" id="UP000235015">
    <property type="component" value="Unassembled WGS sequence"/>
</dbReference>
<comment type="caution">
    <text evidence="4">The sequence shown here is derived from an EMBL/GenBank/DDBJ whole genome shotgun (WGS) entry which is preliminary data.</text>
</comment>
<dbReference type="AlphaFoldDB" id="A0A2N6CWJ0"/>
<evidence type="ECO:0000256" key="1">
    <source>
        <dbReference type="ARBA" id="ARBA00006252"/>
    </source>
</evidence>
<evidence type="ECO:0000313" key="4">
    <source>
        <dbReference type="EMBL" id="PLX61632.1"/>
    </source>
</evidence>
<dbReference type="InterPro" id="IPR029039">
    <property type="entry name" value="Flavoprotein-like_sf"/>
</dbReference>
<dbReference type="InterPro" id="IPR003680">
    <property type="entry name" value="Flavodoxin_fold"/>
</dbReference>
<evidence type="ECO:0000259" key="3">
    <source>
        <dbReference type="Pfam" id="PF02525"/>
    </source>
</evidence>
<proteinExistence type="inferred from homology"/>